<dbReference type="Proteomes" id="UP000011591">
    <property type="component" value="Unassembled WGS sequence"/>
</dbReference>
<proteinExistence type="predicted"/>
<organism evidence="2 3">
    <name type="scientific">Natrialba aegyptia DSM 13077</name>
    <dbReference type="NCBI Taxonomy" id="1227491"/>
    <lineage>
        <taxon>Archaea</taxon>
        <taxon>Methanobacteriati</taxon>
        <taxon>Methanobacteriota</taxon>
        <taxon>Stenosarchaea group</taxon>
        <taxon>Halobacteria</taxon>
        <taxon>Halobacteriales</taxon>
        <taxon>Natrialbaceae</taxon>
        <taxon>Natrialba</taxon>
    </lineage>
</organism>
<keyword evidence="1" id="KW-0812">Transmembrane</keyword>
<keyword evidence="1" id="KW-1133">Transmembrane helix</keyword>
<name>M0AWS2_9EURY</name>
<keyword evidence="3" id="KW-1185">Reference proteome</keyword>
<gene>
    <name evidence="2" type="ORF">C480_16948</name>
</gene>
<dbReference type="AlphaFoldDB" id="M0AWS2"/>
<dbReference type="EMBL" id="AOIP01000038">
    <property type="protein sequence ID" value="ELZ02777.1"/>
    <property type="molecule type" value="Genomic_DNA"/>
</dbReference>
<protein>
    <submittedName>
        <fullName evidence="2">Peptidase M48 Ste24p</fullName>
    </submittedName>
</protein>
<keyword evidence="1" id="KW-0472">Membrane</keyword>
<accession>M0AWS2</accession>
<feature type="transmembrane region" description="Helical" evidence="1">
    <location>
        <begin position="28"/>
        <end position="55"/>
    </location>
</feature>
<sequence>MVMAIASVPVVLADGLRSQAIDFSKSGGWIIITVPLAILSTGVWFVGNVIIAGLARVREQVADRSAVEITGPPAALATALERLDQGAVVNRHTDLDFAS</sequence>
<comment type="caution">
    <text evidence="2">The sequence shown here is derived from an EMBL/GenBank/DDBJ whole genome shotgun (WGS) entry which is preliminary data.</text>
</comment>
<evidence type="ECO:0000256" key="1">
    <source>
        <dbReference type="SAM" id="Phobius"/>
    </source>
</evidence>
<evidence type="ECO:0000313" key="3">
    <source>
        <dbReference type="Proteomes" id="UP000011591"/>
    </source>
</evidence>
<reference evidence="2 3" key="1">
    <citation type="journal article" date="2014" name="PLoS Genet.">
        <title>Phylogenetically driven sequencing of extremely halophilic archaea reveals strategies for static and dynamic osmo-response.</title>
        <authorList>
            <person name="Becker E.A."/>
            <person name="Seitzer P.M."/>
            <person name="Tritt A."/>
            <person name="Larsen D."/>
            <person name="Krusor M."/>
            <person name="Yao A.I."/>
            <person name="Wu D."/>
            <person name="Madern D."/>
            <person name="Eisen J.A."/>
            <person name="Darling A.E."/>
            <person name="Facciotti M.T."/>
        </authorList>
    </citation>
    <scope>NUCLEOTIDE SEQUENCE [LARGE SCALE GENOMIC DNA]</scope>
    <source>
        <strain evidence="2 3">DSM 13077</strain>
    </source>
</reference>
<evidence type="ECO:0000313" key="2">
    <source>
        <dbReference type="EMBL" id="ELZ02777.1"/>
    </source>
</evidence>